<organism evidence="9 10">
    <name type="scientific">Dreissena polymorpha</name>
    <name type="common">Zebra mussel</name>
    <name type="synonym">Mytilus polymorpha</name>
    <dbReference type="NCBI Taxonomy" id="45954"/>
    <lineage>
        <taxon>Eukaryota</taxon>
        <taxon>Metazoa</taxon>
        <taxon>Spiralia</taxon>
        <taxon>Lophotrochozoa</taxon>
        <taxon>Mollusca</taxon>
        <taxon>Bivalvia</taxon>
        <taxon>Autobranchia</taxon>
        <taxon>Heteroconchia</taxon>
        <taxon>Euheterodonta</taxon>
        <taxon>Imparidentia</taxon>
        <taxon>Neoheterodontei</taxon>
        <taxon>Myida</taxon>
        <taxon>Dreissenoidea</taxon>
        <taxon>Dreissenidae</taxon>
        <taxon>Dreissena</taxon>
    </lineage>
</organism>
<dbReference type="GO" id="GO:0006004">
    <property type="term" value="P:fucose metabolic process"/>
    <property type="evidence" value="ECO:0007669"/>
    <property type="project" value="InterPro"/>
</dbReference>
<reference evidence="9" key="2">
    <citation type="submission" date="2020-11" db="EMBL/GenBank/DDBJ databases">
        <authorList>
            <person name="McCartney M.A."/>
            <person name="Auch B."/>
            <person name="Kono T."/>
            <person name="Mallez S."/>
            <person name="Becker A."/>
            <person name="Gohl D.M."/>
            <person name="Silverstein K.A.T."/>
            <person name="Koren S."/>
            <person name="Bechman K.B."/>
            <person name="Herman A."/>
            <person name="Abrahante J.E."/>
            <person name="Garbe J."/>
        </authorList>
    </citation>
    <scope>NUCLEOTIDE SEQUENCE</scope>
    <source>
        <strain evidence="9">Duluth1</strain>
        <tissue evidence="9">Whole animal</tissue>
    </source>
</reference>
<dbReference type="SUPFAM" id="SSF51445">
    <property type="entry name" value="(Trans)glycosidases"/>
    <property type="match status" value="1"/>
</dbReference>
<dbReference type="Pfam" id="PF01120">
    <property type="entry name" value="Alpha_L_fucos"/>
    <property type="match status" value="1"/>
</dbReference>
<evidence type="ECO:0000313" key="9">
    <source>
        <dbReference type="EMBL" id="KAH3881343.1"/>
    </source>
</evidence>
<evidence type="ECO:0000256" key="2">
    <source>
        <dbReference type="ARBA" id="ARBA00007951"/>
    </source>
</evidence>
<keyword evidence="10" id="KW-1185">Reference proteome</keyword>
<evidence type="ECO:0000256" key="3">
    <source>
        <dbReference type="ARBA" id="ARBA00012662"/>
    </source>
</evidence>
<accession>A0A9D4MPY1</accession>
<gene>
    <name evidence="9" type="ORF">DPMN_005268</name>
</gene>
<dbReference type="PRINTS" id="PR00741">
    <property type="entry name" value="GLHYDRLASE29"/>
</dbReference>
<comment type="function">
    <text evidence="1">Alpha-L-fucosidase is responsible for hydrolyzing the alpha-1,6-linked fucose joined to the reducing-end N-acetylglucosamine of the carbohydrate moieties of glycoproteins.</text>
</comment>
<dbReference type="FunFam" id="3.20.20.80:FF:000027">
    <property type="entry name" value="Alpha-L-fucosidase"/>
    <property type="match status" value="1"/>
</dbReference>
<name>A0A9D4MPY1_DREPO</name>
<evidence type="ECO:0000256" key="6">
    <source>
        <dbReference type="ARBA" id="ARBA00023180"/>
    </source>
</evidence>
<dbReference type="GO" id="GO:0016139">
    <property type="term" value="P:glycoside catabolic process"/>
    <property type="evidence" value="ECO:0007669"/>
    <property type="project" value="TreeGrafter"/>
</dbReference>
<evidence type="ECO:0000259" key="8">
    <source>
        <dbReference type="Pfam" id="PF01120"/>
    </source>
</evidence>
<comment type="caution">
    <text evidence="9">The sequence shown here is derived from an EMBL/GenBank/DDBJ whole genome shotgun (WGS) entry which is preliminary data.</text>
</comment>
<dbReference type="EMBL" id="JAIWYP010000001">
    <property type="protein sequence ID" value="KAH3881343.1"/>
    <property type="molecule type" value="Genomic_DNA"/>
</dbReference>
<evidence type="ECO:0000256" key="7">
    <source>
        <dbReference type="ARBA" id="ARBA00023295"/>
    </source>
</evidence>
<feature type="non-terminal residue" evidence="9">
    <location>
        <position position="1"/>
    </location>
</feature>
<keyword evidence="5" id="KW-0378">Hydrolase</keyword>
<keyword evidence="7" id="KW-0326">Glycosidase</keyword>
<dbReference type="InterPro" id="IPR016286">
    <property type="entry name" value="FUC_metazoa-typ"/>
</dbReference>
<keyword evidence="6" id="KW-0325">Glycoprotein</keyword>
<reference evidence="9" key="1">
    <citation type="journal article" date="2019" name="bioRxiv">
        <title>The Genome of the Zebra Mussel, Dreissena polymorpha: A Resource for Invasive Species Research.</title>
        <authorList>
            <person name="McCartney M.A."/>
            <person name="Auch B."/>
            <person name="Kono T."/>
            <person name="Mallez S."/>
            <person name="Zhang Y."/>
            <person name="Obille A."/>
            <person name="Becker A."/>
            <person name="Abrahante J.E."/>
            <person name="Garbe J."/>
            <person name="Badalamenti J.P."/>
            <person name="Herman A."/>
            <person name="Mangelson H."/>
            <person name="Liachko I."/>
            <person name="Sullivan S."/>
            <person name="Sone E.D."/>
            <person name="Koren S."/>
            <person name="Silverstein K.A.T."/>
            <person name="Beckman K.B."/>
            <person name="Gohl D.M."/>
        </authorList>
    </citation>
    <scope>NUCLEOTIDE SEQUENCE</scope>
    <source>
        <strain evidence="9">Duluth1</strain>
        <tissue evidence="9">Whole animal</tissue>
    </source>
</reference>
<dbReference type="InterPro" id="IPR000933">
    <property type="entry name" value="Glyco_hydro_29"/>
</dbReference>
<dbReference type="InterPro" id="IPR017853">
    <property type="entry name" value="GH"/>
</dbReference>
<comment type="similarity">
    <text evidence="2">Belongs to the glycosyl hydrolase 29 family.</text>
</comment>
<dbReference type="PANTHER" id="PTHR10030">
    <property type="entry name" value="ALPHA-L-FUCOSIDASE"/>
    <property type="match status" value="1"/>
</dbReference>
<dbReference type="Proteomes" id="UP000828390">
    <property type="component" value="Unassembled WGS sequence"/>
</dbReference>
<dbReference type="AlphaFoldDB" id="A0A9D4MPY1"/>
<protein>
    <recommendedName>
        <fullName evidence="3">alpha-L-fucosidase</fullName>
        <ecNumber evidence="3">3.2.1.51</ecNumber>
    </recommendedName>
</protein>
<dbReference type="SMART" id="SM00812">
    <property type="entry name" value="Alpha_L_fucos"/>
    <property type="match status" value="1"/>
</dbReference>
<sequence length="302" mass="35136">MTGCNGVRYDPNWDSLDKRPNPAWYDESKIGIFLHWGVFSVPSLLSEWFWMQWQGEKDPRAVKYMTDNYKPDFTYPDFAKDFDADLFDPDEWADIFNASGAKYVVLTSKHHEGYTNWPSKYSFSWNSMDVGPHRDLVGDLANSIRKKTNIHFGLYHSLFEWFNPIYLQDKANKFQTNDFVTGKTMPELYELVNAYKPDVIWSDGDWEAPDTYWNSSNFVAWLYNDSPVKDSVVTNDRWGQGVGCKHGGFLTCSDRYNPGVLQKRKWENAMTIDKQSWGYRRDATLSDMLTMEDLLATLASTI</sequence>
<proteinExistence type="inferred from homology"/>
<evidence type="ECO:0000313" key="10">
    <source>
        <dbReference type="Proteomes" id="UP000828390"/>
    </source>
</evidence>
<dbReference type="PANTHER" id="PTHR10030:SF37">
    <property type="entry name" value="ALPHA-L-FUCOSIDASE-RELATED"/>
    <property type="match status" value="1"/>
</dbReference>
<dbReference type="GO" id="GO:0005764">
    <property type="term" value="C:lysosome"/>
    <property type="evidence" value="ECO:0007669"/>
    <property type="project" value="TreeGrafter"/>
</dbReference>
<evidence type="ECO:0000256" key="4">
    <source>
        <dbReference type="ARBA" id="ARBA00022729"/>
    </source>
</evidence>
<dbReference type="Gene3D" id="3.20.20.80">
    <property type="entry name" value="Glycosidases"/>
    <property type="match status" value="1"/>
</dbReference>
<evidence type="ECO:0000256" key="1">
    <source>
        <dbReference type="ARBA" id="ARBA00004071"/>
    </source>
</evidence>
<keyword evidence="4" id="KW-0732">Signal</keyword>
<feature type="domain" description="Glycoside hydrolase family 29 N-terminal" evidence="8">
    <location>
        <begin position="8"/>
        <end position="302"/>
    </location>
</feature>
<evidence type="ECO:0000256" key="5">
    <source>
        <dbReference type="ARBA" id="ARBA00022801"/>
    </source>
</evidence>
<dbReference type="InterPro" id="IPR057739">
    <property type="entry name" value="Glyco_hydro_29_N"/>
</dbReference>
<dbReference type="GO" id="GO:0004560">
    <property type="term" value="F:alpha-L-fucosidase activity"/>
    <property type="evidence" value="ECO:0007669"/>
    <property type="project" value="UniProtKB-EC"/>
</dbReference>
<dbReference type="EC" id="3.2.1.51" evidence="3"/>